<dbReference type="PANTHER" id="PTHR33295">
    <property type="entry name" value="ATPASE"/>
    <property type="match status" value="1"/>
</dbReference>
<feature type="domain" description="DUF4143" evidence="2">
    <location>
        <begin position="227"/>
        <end position="389"/>
    </location>
</feature>
<accession>A0A2M9A5A6</accession>
<dbReference type="AlphaFoldDB" id="A0A2M9A5A6"/>
<evidence type="ECO:0000259" key="1">
    <source>
        <dbReference type="Pfam" id="PF13173"/>
    </source>
</evidence>
<evidence type="ECO:0008006" key="5">
    <source>
        <dbReference type="Google" id="ProtNLM"/>
    </source>
</evidence>
<evidence type="ECO:0000259" key="2">
    <source>
        <dbReference type="Pfam" id="PF13635"/>
    </source>
</evidence>
<dbReference type="InterPro" id="IPR027417">
    <property type="entry name" value="P-loop_NTPase"/>
</dbReference>
<dbReference type="EMBL" id="PGEX01000001">
    <property type="protein sequence ID" value="PJJ40823.1"/>
    <property type="molecule type" value="Genomic_DNA"/>
</dbReference>
<sequence length="446" mass="51734">MEYTLRRKLDSFLVDWKANPDHLPLIIKGARQVGKTSSITHFAKNYKSFISINFIEEPQYKRIFEKGFKPDTVIREISFLNSDWEFIPHDTLILFDEMQECPDCTTSLKFFKLDGRFDVICSGSLLGVHYKEISSVSVGFKEDYEMHSLDFEEFLWAKGYKQEQIDSIYEHMVSQTPFSNIEYDVWIENFREYMTIGGMPAIVDKFVSQKNFSGVLAAQKKILQDYEDDITKYAEGLDKEKIKNVYNHIPVFLGKENKKFQITKVATGARSREYVGTVEWLNDAGIINRCYCLDQPELPLKGNYKPNDFKIYYRDTGLLIASLDDEAQEDLRANKNFNAYKGAIYENVVADMLVKEGYGLYYYKNEKSTLEMDFFVRTASSLVPVEVKATDGATVSLNNLITKENYGDVKFGIKLANKNIGFNGKFYTIPYFCTFMLKRWLKTIKE</sequence>
<protein>
    <recommendedName>
        <fullName evidence="5">AAA family ATPase</fullName>
    </recommendedName>
</protein>
<evidence type="ECO:0000313" key="3">
    <source>
        <dbReference type="EMBL" id="PJJ40823.1"/>
    </source>
</evidence>
<dbReference type="PANTHER" id="PTHR33295:SF7">
    <property type="entry name" value="ATPASE"/>
    <property type="match status" value="1"/>
</dbReference>
<dbReference type="InterPro" id="IPR025420">
    <property type="entry name" value="DUF4143"/>
</dbReference>
<dbReference type="InterPro" id="IPR041682">
    <property type="entry name" value="AAA_14"/>
</dbReference>
<evidence type="ECO:0000313" key="4">
    <source>
        <dbReference type="Proteomes" id="UP000231134"/>
    </source>
</evidence>
<dbReference type="Pfam" id="PF13635">
    <property type="entry name" value="DUF4143"/>
    <property type="match status" value="1"/>
</dbReference>
<comment type="caution">
    <text evidence="3">The sequence shown here is derived from an EMBL/GenBank/DDBJ whole genome shotgun (WGS) entry which is preliminary data.</text>
</comment>
<dbReference type="Proteomes" id="UP000231134">
    <property type="component" value="Unassembled WGS sequence"/>
</dbReference>
<keyword evidence="4" id="KW-1185">Reference proteome</keyword>
<dbReference type="OrthoDB" id="9801806at2"/>
<dbReference type="RefSeq" id="WP_100424867.1">
    <property type="nucleotide sequence ID" value="NZ_PGEX01000001.1"/>
</dbReference>
<gene>
    <name evidence="3" type="ORF">BGX16_0772</name>
</gene>
<feature type="domain" description="AAA" evidence="1">
    <location>
        <begin position="24"/>
        <end position="155"/>
    </location>
</feature>
<reference evidence="3 4" key="1">
    <citation type="submission" date="2017-11" db="EMBL/GenBank/DDBJ databases">
        <title>Animal gut microbial communities from fecal samples from Wisconsin, USA.</title>
        <authorList>
            <person name="Neumann A."/>
        </authorList>
    </citation>
    <scope>NUCLEOTIDE SEQUENCE [LARGE SCALE GENOMIC DNA]</scope>
    <source>
        <strain evidence="3 4">UWS3</strain>
    </source>
</reference>
<dbReference type="SUPFAM" id="SSF52540">
    <property type="entry name" value="P-loop containing nucleoside triphosphate hydrolases"/>
    <property type="match status" value="1"/>
</dbReference>
<name>A0A2M9A5A6_9BACT</name>
<organism evidence="3 4">
    <name type="scientific">Hallerella succinigenes</name>
    <dbReference type="NCBI Taxonomy" id="1896222"/>
    <lineage>
        <taxon>Bacteria</taxon>
        <taxon>Pseudomonadati</taxon>
        <taxon>Fibrobacterota</taxon>
        <taxon>Fibrobacteria</taxon>
        <taxon>Fibrobacterales</taxon>
        <taxon>Fibrobacteraceae</taxon>
        <taxon>Hallerella</taxon>
    </lineage>
</organism>
<dbReference type="Pfam" id="PF13173">
    <property type="entry name" value="AAA_14"/>
    <property type="match status" value="1"/>
</dbReference>
<proteinExistence type="predicted"/>